<feature type="compositionally biased region" description="Basic residues" evidence="1">
    <location>
        <begin position="155"/>
        <end position="165"/>
    </location>
</feature>
<name>A0A7S0FUY3_9STRA</name>
<accession>A0A7S0FUY3</accession>
<protein>
    <submittedName>
        <fullName evidence="3">Uncharacterized protein</fullName>
    </submittedName>
</protein>
<evidence type="ECO:0000256" key="2">
    <source>
        <dbReference type="SAM" id="Phobius"/>
    </source>
</evidence>
<feature type="region of interest" description="Disordered" evidence="1">
    <location>
        <begin position="124"/>
        <end position="165"/>
    </location>
</feature>
<keyword evidence="2" id="KW-1133">Transmembrane helix</keyword>
<dbReference type="AlphaFoldDB" id="A0A7S0FUY3"/>
<organism evidence="3">
    <name type="scientific">Minutocellus polymorphus</name>
    <dbReference type="NCBI Taxonomy" id="265543"/>
    <lineage>
        <taxon>Eukaryota</taxon>
        <taxon>Sar</taxon>
        <taxon>Stramenopiles</taxon>
        <taxon>Ochrophyta</taxon>
        <taxon>Bacillariophyta</taxon>
        <taxon>Mediophyceae</taxon>
        <taxon>Cymatosirophycidae</taxon>
        <taxon>Cymatosirales</taxon>
        <taxon>Cymatosiraceae</taxon>
        <taxon>Minutocellus</taxon>
    </lineage>
</organism>
<dbReference type="EMBL" id="HBEJ01019753">
    <property type="protein sequence ID" value="CAD8381406.1"/>
    <property type="molecule type" value="Transcribed_RNA"/>
</dbReference>
<keyword evidence="2" id="KW-0812">Transmembrane</keyword>
<feature type="compositionally biased region" description="Acidic residues" evidence="1">
    <location>
        <begin position="130"/>
        <end position="144"/>
    </location>
</feature>
<proteinExistence type="predicted"/>
<evidence type="ECO:0000313" key="3">
    <source>
        <dbReference type="EMBL" id="CAD8381406.1"/>
    </source>
</evidence>
<feature type="transmembrane region" description="Helical" evidence="2">
    <location>
        <begin position="88"/>
        <end position="109"/>
    </location>
</feature>
<reference evidence="3" key="1">
    <citation type="submission" date="2021-01" db="EMBL/GenBank/DDBJ databases">
        <authorList>
            <person name="Corre E."/>
            <person name="Pelletier E."/>
            <person name="Niang G."/>
            <person name="Scheremetjew M."/>
            <person name="Finn R."/>
            <person name="Kale V."/>
            <person name="Holt S."/>
            <person name="Cochrane G."/>
            <person name="Meng A."/>
            <person name="Brown T."/>
            <person name="Cohen L."/>
        </authorList>
    </citation>
    <scope>NUCLEOTIDE SEQUENCE</scope>
    <source>
        <strain evidence="3">CCMP3303</strain>
    </source>
</reference>
<sequence length="165" mass="18383">MVGADEGAPMFDWDGAARAHAAAQERAWDEQMYANHDEWLQNSWGGWAVRTIRGFAGNSFFQAVADSLNDQDGEQTATSIILTNGARLAVILAMILMTLAVGYVMQMIVGQDIVVEQEVIVQEEIRESDKEDDEKDQEDAGEENESPREGVVTRRGAKDRKKEHK</sequence>
<gene>
    <name evidence="3" type="ORF">MPOL1434_LOCUS11521</name>
</gene>
<evidence type="ECO:0000256" key="1">
    <source>
        <dbReference type="SAM" id="MobiDB-lite"/>
    </source>
</evidence>
<keyword evidence="2" id="KW-0472">Membrane</keyword>